<dbReference type="AlphaFoldDB" id="A0A392S7E2"/>
<organism evidence="1 2">
    <name type="scientific">Trifolium medium</name>
    <dbReference type="NCBI Taxonomy" id="97028"/>
    <lineage>
        <taxon>Eukaryota</taxon>
        <taxon>Viridiplantae</taxon>
        <taxon>Streptophyta</taxon>
        <taxon>Embryophyta</taxon>
        <taxon>Tracheophyta</taxon>
        <taxon>Spermatophyta</taxon>
        <taxon>Magnoliopsida</taxon>
        <taxon>eudicotyledons</taxon>
        <taxon>Gunneridae</taxon>
        <taxon>Pentapetalae</taxon>
        <taxon>rosids</taxon>
        <taxon>fabids</taxon>
        <taxon>Fabales</taxon>
        <taxon>Fabaceae</taxon>
        <taxon>Papilionoideae</taxon>
        <taxon>50 kb inversion clade</taxon>
        <taxon>NPAAA clade</taxon>
        <taxon>Hologalegina</taxon>
        <taxon>IRL clade</taxon>
        <taxon>Trifolieae</taxon>
        <taxon>Trifolium</taxon>
    </lineage>
</organism>
<sequence>IARALRAHQESQGAASTICASRRCASALRTLAEDGLEKLC</sequence>
<reference evidence="1 2" key="1">
    <citation type="journal article" date="2018" name="Front. Plant Sci.">
        <title>Red Clover (Trifolium pratense) and Zigzag Clover (T. medium) - A Picture of Genomic Similarities and Differences.</title>
        <authorList>
            <person name="Dluhosova J."/>
            <person name="Istvanek J."/>
            <person name="Nedelnik J."/>
            <person name="Repkova J."/>
        </authorList>
    </citation>
    <scope>NUCLEOTIDE SEQUENCE [LARGE SCALE GENOMIC DNA]</scope>
    <source>
        <strain evidence="2">cv. 10/8</strain>
        <tissue evidence="1">Leaf</tissue>
    </source>
</reference>
<dbReference type="EMBL" id="LXQA010322220">
    <property type="protein sequence ID" value="MCI43806.1"/>
    <property type="molecule type" value="Genomic_DNA"/>
</dbReference>
<evidence type="ECO:0000313" key="1">
    <source>
        <dbReference type="EMBL" id="MCI43806.1"/>
    </source>
</evidence>
<keyword evidence="2" id="KW-1185">Reference proteome</keyword>
<comment type="caution">
    <text evidence="1">The sequence shown here is derived from an EMBL/GenBank/DDBJ whole genome shotgun (WGS) entry which is preliminary data.</text>
</comment>
<evidence type="ECO:0000313" key="2">
    <source>
        <dbReference type="Proteomes" id="UP000265520"/>
    </source>
</evidence>
<name>A0A392S7E2_9FABA</name>
<dbReference type="Proteomes" id="UP000265520">
    <property type="component" value="Unassembled WGS sequence"/>
</dbReference>
<proteinExistence type="predicted"/>
<protein>
    <submittedName>
        <fullName evidence="1">Uncharacterized protein</fullName>
    </submittedName>
</protein>
<feature type="non-terminal residue" evidence="1">
    <location>
        <position position="1"/>
    </location>
</feature>
<accession>A0A392S7E2</accession>